<dbReference type="InterPro" id="IPR007016">
    <property type="entry name" value="O-antigen_ligase-rel_domated"/>
</dbReference>
<dbReference type="AlphaFoldDB" id="A0A5K1I244"/>
<dbReference type="PANTHER" id="PTHR37422:SF13">
    <property type="entry name" value="LIPOPOLYSACCHARIDE BIOSYNTHESIS PROTEIN PA4999-RELATED"/>
    <property type="match status" value="1"/>
</dbReference>
<sequence>MLVQLLSWTLGYFHHPEWVADNPRLDRLGKLFIFIAVAWWLAGSTQRTLQLWALALIGFVIGTFVLGDGLAEWQSGLSGQRIGFGIRNLQHGSMLFGVVFLGLIIFSPRFFSAGPWRVLRAMTWSLLITVSLLGVLIGQTRAVWLALSLALPITLMLWLYHASPGVQSARGRKGALLGLCLVIIAAVGFLMLFYQPLMERVTAEKEVVAQLLSGEVGNIPYTSIGIRINTWFAAAEWIQQRPVVGWGGEARSLVIEHTPWLPPFVKAHFGHLHNFLLEVWVAYGLLGVGVIATLALWVGLRTWQAWRAGVMPGDIALFGASFFVYWMVVNQFEAYNAFWTGVFVHNLVVGGLVTHIWRWQYAAVPTATEGNECAR</sequence>
<accession>A0A5K1I244</accession>
<protein>
    <submittedName>
        <fullName evidence="7">O-Antigen ligase</fullName>
    </submittedName>
</protein>
<dbReference type="RefSeq" id="WP_225809637.1">
    <property type="nucleotide sequence ID" value="NZ_CABVOU010000015.1"/>
</dbReference>
<organism evidence="7 8">
    <name type="scientific">Halomonas lysinitropha</name>
    <dbReference type="NCBI Taxonomy" id="2607506"/>
    <lineage>
        <taxon>Bacteria</taxon>
        <taxon>Pseudomonadati</taxon>
        <taxon>Pseudomonadota</taxon>
        <taxon>Gammaproteobacteria</taxon>
        <taxon>Oceanospirillales</taxon>
        <taxon>Halomonadaceae</taxon>
        <taxon>Halomonas</taxon>
    </lineage>
</organism>
<evidence type="ECO:0000256" key="2">
    <source>
        <dbReference type="ARBA" id="ARBA00022692"/>
    </source>
</evidence>
<keyword evidence="7" id="KW-0436">Ligase</keyword>
<dbReference type="PANTHER" id="PTHR37422">
    <property type="entry name" value="TEICHURONIC ACID BIOSYNTHESIS PROTEIN TUAE"/>
    <property type="match status" value="1"/>
</dbReference>
<dbReference type="Proteomes" id="UP000326725">
    <property type="component" value="Unassembled WGS sequence"/>
</dbReference>
<evidence type="ECO:0000256" key="4">
    <source>
        <dbReference type="ARBA" id="ARBA00023136"/>
    </source>
</evidence>
<evidence type="ECO:0000313" key="7">
    <source>
        <dbReference type="EMBL" id="VVZ94208.1"/>
    </source>
</evidence>
<evidence type="ECO:0000313" key="8">
    <source>
        <dbReference type="Proteomes" id="UP000326725"/>
    </source>
</evidence>
<proteinExistence type="predicted"/>
<feature type="transmembrane region" description="Helical" evidence="5">
    <location>
        <begin position="118"/>
        <end position="137"/>
    </location>
</feature>
<feature type="transmembrane region" description="Helical" evidence="5">
    <location>
        <begin position="280"/>
        <end position="298"/>
    </location>
</feature>
<feature type="transmembrane region" description="Helical" evidence="5">
    <location>
        <begin position="143"/>
        <end position="162"/>
    </location>
</feature>
<feature type="domain" description="O-antigen ligase-related" evidence="6">
    <location>
        <begin position="129"/>
        <end position="290"/>
    </location>
</feature>
<keyword evidence="2 5" id="KW-0812">Transmembrane</keyword>
<evidence type="ECO:0000256" key="3">
    <source>
        <dbReference type="ARBA" id="ARBA00022989"/>
    </source>
</evidence>
<dbReference type="InterPro" id="IPR051533">
    <property type="entry name" value="WaaL-like"/>
</dbReference>
<feature type="transmembrane region" description="Helical" evidence="5">
    <location>
        <begin position="174"/>
        <end position="194"/>
    </location>
</feature>
<keyword evidence="8" id="KW-1185">Reference proteome</keyword>
<keyword evidence="3 5" id="KW-1133">Transmembrane helix</keyword>
<evidence type="ECO:0000259" key="6">
    <source>
        <dbReference type="Pfam" id="PF04932"/>
    </source>
</evidence>
<gene>
    <name evidence="7" type="ORF">HALO32_00258</name>
</gene>
<comment type="subcellular location">
    <subcellularLocation>
        <location evidence="1">Membrane</location>
        <topology evidence="1">Multi-pass membrane protein</topology>
    </subcellularLocation>
</comment>
<feature type="transmembrane region" description="Helical" evidence="5">
    <location>
        <begin position="51"/>
        <end position="71"/>
    </location>
</feature>
<evidence type="ECO:0000256" key="5">
    <source>
        <dbReference type="SAM" id="Phobius"/>
    </source>
</evidence>
<dbReference type="Pfam" id="PF04932">
    <property type="entry name" value="Wzy_C"/>
    <property type="match status" value="1"/>
</dbReference>
<reference evidence="7 8" key="1">
    <citation type="submission" date="2019-09" db="EMBL/GenBank/DDBJ databases">
        <authorList>
            <person name="Criscuolo A."/>
        </authorList>
    </citation>
    <scope>NUCLEOTIDE SEQUENCE [LARGE SCALE GENOMIC DNA]</scope>
    <source>
        <strain evidence="8">3(2)</strain>
    </source>
</reference>
<dbReference type="GO" id="GO:0016020">
    <property type="term" value="C:membrane"/>
    <property type="evidence" value="ECO:0007669"/>
    <property type="project" value="UniProtKB-SubCell"/>
</dbReference>
<keyword evidence="4 5" id="KW-0472">Membrane</keyword>
<dbReference type="EMBL" id="CABVOU010000015">
    <property type="protein sequence ID" value="VVZ94208.1"/>
    <property type="molecule type" value="Genomic_DNA"/>
</dbReference>
<feature type="transmembrane region" description="Helical" evidence="5">
    <location>
        <begin position="334"/>
        <end position="353"/>
    </location>
</feature>
<feature type="transmembrane region" description="Helical" evidence="5">
    <location>
        <begin position="310"/>
        <end position="328"/>
    </location>
</feature>
<feature type="transmembrane region" description="Helical" evidence="5">
    <location>
        <begin position="91"/>
        <end position="111"/>
    </location>
</feature>
<evidence type="ECO:0000256" key="1">
    <source>
        <dbReference type="ARBA" id="ARBA00004141"/>
    </source>
</evidence>
<dbReference type="GO" id="GO:0016874">
    <property type="term" value="F:ligase activity"/>
    <property type="evidence" value="ECO:0007669"/>
    <property type="project" value="UniProtKB-KW"/>
</dbReference>
<name>A0A5K1I244_9GAMM</name>